<gene>
    <name evidence="2" type="ORF">H8730_13390</name>
</gene>
<dbReference type="Gene3D" id="2.60.120.460">
    <property type="entry name" value="YjbQ-like"/>
    <property type="match status" value="1"/>
</dbReference>
<dbReference type="PIRSF" id="PIRSF004681">
    <property type="entry name" value="UCP004681"/>
    <property type="match status" value="1"/>
</dbReference>
<dbReference type="Pfam" id="PF01894">
    <property type="entry name" value="YjbQ"/>
    <property type="match status" value="1"/>
</dbReference>
<keyword evidence="3" id="KW-1185">Reference proteome</keyword>
<dbReference type="NCBIfam" id="TIGR00149">
    <property type="entry name" value="TIGR00149_YjbQ"/>
    <property type="match status" value="1"/>
</dbReference>
<name>A0A926I2P7_9FIRM</name>
<dbReference type="EMBL" id="JACRSQ010000024">
    <property type="protein sequence ID" value="MBC8544535.1"/>
    <property type="molecule type" value="Genomic_DNA"/>
</dbReference>
<reference evidence="2" key="1">
    <citation type="submission" date="2020-08" db="EMBL/GenBank/DDBJ databases">
        <title>Genome public.</title>
        <authorList>
            <person name="Liu C."/>
            <person name="Sun Q."/>
        </authorList>
    </citation>
    <scope>NUCLEOTIDE SEQUENCE</scope>
    <source>
        <strain evidence="2">NSJ-32</strain>
    </source>
</reference>
<comment type="caution">
    <text evidence="2">The sequence shown here is derived from an EMBL/GenBank/DDBJ whole genome shotgun (WGS) entry which is preliminary data.</text>
</comment>
<accession>A0A926I2P7</accession>
<organism evidence="2 3">
    <name type="scientific">Bianquea renquensis</name>
    <dbReference type="NCBI Taxonomy" id="2763661"/>
    <lineage>
        <taxon>Bacteria</taxon>
        <taxon>Bacillati</taxon>
        <taxon>Bacillota</taxon>
        <taxon>Clostridia</taxon>
        <taxon>Eubacteriales</taxon>
        <taxon>Bianqueaceae</taxon>
        <taxon>Bianquea</taxon>
    </lineage>
</organism>
<dbReference type="InterPro" id="IPR001602">
    <property type="entry name" value="UPF0047_YjbQ-like"/>
</dbReference>
<dbReference type="PANTHER" id="PTHR30615:SF8">
    <property type="entry name" value="UPF0047 PROTEIN C4A8.02C"/>
    <property type="match status" value="1"/>
</dbReference>
<evidence type="ECO:0000256" key="1">
    <source>
        <dbReference type="ARBA" id="ARBA00005534"/>
    </source>
</evidence>
<dbReference type="RefSeq" id="WP_177714200.1">
    <property type="nucleotide sequence ID" value="NZ_JACRSQ010000024.1"/>
</dbReference>
<dbReference type="AlphaFoldDB" id="A0A926I2P7"/>
<protein>
    <submittedName>
        <fullName evidence="2">YjbQ family protein</fullName>
    </submittedName>
</protein>
<evidence type="ECO:0000313" key="3">
    <source>
        <dbReference type="Proteomes" id="UP000657006"/>
    </source>
</evidence>
<evidence type="ECO:0000313" key="2">
    <source>
        <dbReference type="EMBL" id="MBC8544535.1"/>
    </source>
</evidence>
<dbReference type="Proteomes" id="UP000657006">
    <property type="component" value="Unassembled WGS sequence"/>
</dbReference>
<comment type="similarity">
    <text evidence="1">Belongs to the UPF0047 family.</text>
</comment>
<proteinExistence type="inferred from homology"/>
<dbReference type="InterPro" id="IPR035917">
    <property type="entry name" value="YjbQ-like_sf"/>
</dbReference>
<sequence>MKKREYELHTKPEGLYSITDKVRAAVRESGVQEGFCIIFCPHTTAGITINENADPDVARDILYGLRQTFPERPEYQHMEGNTNAHLKASYMGSSATVLIENGELVLGIWQGIYFCEFDGPRKRKFYVKVVSDGETATAKG</sequence>
<dbReference type="PANTHER" id="PTHR30615">
    <property type="entry name" value="UNCHARACTERIZED PROTEIN YJBQ-RELATED"/>
    <property type="match status" value="1"/>
</dbReference>
<dbReference type="SUPFAM" id="SSF111038">
    <property type="entry name" value="YjbQ-like"/>
    <property type="match status" value="1"/>
</dbReference>